<dbReference type="AlphaFoldDB" id="A0AAU9XH93"/>
<dbReference type="Pfam" id="PF00754">
    <property type="entry name" value="F5_F8_type_C"/>
    <property type="match status" value="1"/>
</dbReference>
<dbReference type="PROSITE" id="PS50017">
    <property type="entry name" value="DEATH_DOMAIN"/>
    <property type="match status" value="1"/>
</dbReference>
<dbReference type="EMBL" id="CALNXJ010000043">
    <property type="protein sequence ID" value="CAH3147664.1"/>
    <property type="molecule type" value="Genomic_DNA"/>
</dbReference>
<dbReference type="SUPFAM" id="SSF49785">
    <property type="entry name" value="Galactose-binding domain-like"/>
    <property type="match status" value="1"/>
</dbReference>
<proteinExistence type="predicted"/>
<organism evidence="3 4">
    <name type="scientific">Pocillopora meandrina</name>
    <dbReference type="NCBI Taxonomy" id="46732"/>
    <lineage>
        <taxon>Eukaryota</taxon>
        <taxon>Metazoa</taxon>
        <taxon>Cnidaria</taxon>
        <taxon>Anthozoa</taxon>
        <taxon>Hexacorallia</taxon>
        <taxon>Scleractinia</taxon>
        <taxon>Astrocoeniina</taxon>
        <taxon>Pocilloporidae</taxon>
        <taxon>Pocillopora</taxon>
    </lineage>
</organism>
<dbReference type="InterPro" id="IPR008979">
    <property type="entry name" value="Galactose-bd-like_sf"/>
</dbReference>
<dbReference type="SUPFAM" id="SSF47986">
    <property type="entry name" value="DEATH domain"/>
    <property type="match status" value="1"/>
</dbReference>
<feature type="region of interest" description="Disordered" evidence="1">
    <location>
        <begin position="355"/>
        <end position="385"/>
    </location>
</feature>
<dbReference type="CDD" id="cd01670">
    <property type="entry name" value="Death"/>
    <property type="match status" value="1"/>
</dbReference>
<feature type="compositionally biased region" description="Polar residues" evidence="1">
    <location>
        <begin position="243"/>
        <end position="253"/>
    </location>
</feature>
<reference evidence="3 4" key="1">
    <citation type="submission" date="2022-05" db="EMBL/GenBank/DDBJ databases">
        <authorList>
            <consortium name="Genoscope - CEA"/>
            <person name="William W."/>
        </authorList>
    </citation>
    <scope>NUCLEOTIDE SEQUENCE [LARGE SCALE GENOMIC DNA]</scope>
</reference>
<evidence type="ECO:0000313" key="4">
    <source>
        <dbReference type="Proteomes" id="UP001159428"/>
    </source>
</evidence>
<keyword evidence="4" id="KW-1185">Reference proteome</keyword>
<feature type="region of interest" description="Disordered" evidence="1">
    <location>
        <begin position="495"/>
        <end position="520"/>
    </location>
</feature>
<accession>A0AAU9XH93</accession>
<dbReference type="InterPro" id="IPR000421">
    <property type="entry name" value="FA58C"/>
</dbReference>
<dbReference type="PANTHER" id="PTHR47457">
    <property type="entry name" value="OS05G0345500 PROTEIN"/>
    <property type="match status" value="1"/>
</dbReference>
<dbReference type="Gene3D" id="1.10.533.10">
    <property type="entry name" value="Death Domain, Fas"/>
    <property type="match status" value="1"/>
</dbReference>
<feature type="compositionally biased region" description="Basic and acidic residues" evidence="1">
    <location>
        <begin position="271"/>
        <end position="285"/>
    </location>
</feature>
<feature type="compositionally biased region" description="Basic and acidic residues" evidence="1">
    <location>
        <begin position="508"/>
        <end position="520"/>
    </location>
</feature>
<protein>
    <recommendedName>
        <fullName evidence="2">Death domain-containing protein</fullName>
    </recommendedName>
</protein>
<sequence>MILLTIYFEQPQSSRRDTSSGIQYGHATVTSNHMMLICDDVGASWRDLGTQLRLPSAVVRNVENDYTLCRERAWQVLDRWKQRNGTGATLGNLTDALEKIGKRNAAQRLVETEKVEAGLHCARVQSSKLRREVDLLRTGLQNEKQKHDTTVKELREFTKSLQEMLTEKGEDERQHIETRVQGLETTIKRLETYLSTEKTADKEVLMQETTRLGKICDQMEEGLRVVQENIKMISENQKEITGKSLQPENSAWEETSERRSSARQKGGMADRSQKDAGQRYGERQKNEGATIQLLYEGSQACLRCPDLEKELNDIKTKRETIKNKISQLELKHKEDKKKWDEDKKEKDKKIKENELEIGNLKKTNEKQQRQKERLSKKKAEMEKKKTEVMEENKKIMARIEKLLAEKEELEKALLVQTGAKEQERLKAENGMLLTRIEQLSKRVNNNELECKRLHEELKKYINFESRVFLPTGKEFATNCPGVICNLKRDVTSKLHASRSSDGPGKASDIFDHQKGTTSGTEERKDSWWSIDLGSSHRLVITHYSLRHGKRDGESVLTHWQLEGSNDGMNWKKLETNYKRADPPRFRDPHPYYTGTWSVEGKMGAFRFFRIFQTGRNSSHKYGIYLSGIELFGVLLNI</sequence>
<dbReference type="InterPro" id="IPR000488">
    <property type="entry name" value="Death_dom"/>
</dbReference>
<dbReference type="SMART" id="SM00005">
    <property type="entry name" value="DEATH"/>
    <property type="match status" value="1"/>
</dbReference>
<dbReference type="Pfam" id="PF00531">
    <property type="entry name" value="Death"/>
    <property type="match status" value="1"/>
</dbReference>
<dbReference type="PANTHER" id="PTHR47457:SF1">
    <property type="entry name" value="BTB DOMAIN-CONTAINING PROTEIN-RELATED"/>
    <property type="match status" value="1"/>
</dbReference>
<name>A0AAU9XH93_9CNID</name>
<comment type="caution">
    <text evidence="3">The sequence shown here is derived from an EMBL/GenBank/DDBJ whole genome shotgun (WGS) entry which is preliminary data.</text>
</comment>
<gene>
    <name evidence="3" type="ORF">PMEA_00023542</name>
</gene>
<dbReference type="GO" id="GO:0007165">
    <property type="term" value="P:signal transduction"/>
    <property type="evidence" value="ECO:0007669"/>
    <property type="project" value="InterPro"/>
</dbReference>
<feature type="region of interest" description="Disordered" evidence="1">
    <location>
        <begin position="237"/>
        <end position="285"/>
    </location>
</feature>
<evidence type="ECO:0000313" key="3">
    <source>
        <dbReference type="EMBL" id="CAH3147664.1"/>
    </source>
</evidence>
<dbReference type="InterPro" id="IPR011029">
    <property type="entry name" value="DEATH-like_dom_sf"/>
</dbReference>
<dbReference type="Proteomes" id="UP001159428">
    <property type="component" value="Unassembled WGS sequence"/>
</dbReference>
<evidence type="ECO:0000259" key="2">
    <source>
        <dbReference type="PROSITE" id="PS50017"/>
    </source>
</evidence>
<feature type="domain" description="Death" evidence="2">
    <location>
        <begin position="30"/>
        <end position="113"/>
    </location>
</feature>
<feature type="compositionally biased region" description="Basic and acidic residues" evidence="1">
    <location>
        <begin position="362"/>
        <end position="385"/>
    </location>
</feature>
<evidence type="ECO:0000256" key="1">
    <source>
        <dbReference type="SAM" id="MobiDB-lite"/>
    </source>
</evidence>
<dbReference type="Gene3D" id="2.60.120.260">
    <property type="entry name" value="Galactose-binding domain-like"/>
    <property type="match status" value="1"/>
</dbReference>